<gene>
    <name evidence="2" type="ORF">F2P81_025995</name>
</gene>
<evidence type="ECO:0000313" key="3">
    <source>
        <dbReference type="Proteomes" id="UP000438429"/>
    </source>
</evidence>
<comment type="caution">
    <text evidence="2">The sequence shown here is derived from an EMBL/GenBank/DDBJ whole genome shotgun (WGS) entry which is preliminary data.</text>
</comment>
<protein>
    <submittedName>
        <fullName evidence="2">Uncharacterized protein</fullName>
    </submittedName>
</protein>
<proteinExistence type="predicted"/>
<dbReference type="EMBL" id="VEVO01002307">
    <property type="protein sequence ID" value="KAF0021752.1"/>
    <property type="molecule type" value="Genomic_DNA"/>
</dbReference>
<name>A0A6A4RRU6_SCOMX</name>
<sequence length="115" mass="13024">MTKGDKFASHEQNLTRNSTVQRKQSEYCMFVNRSTKQVERTCLWLFGSTVKCLSYRFSTLTVDDWVQLSNSYELELNVLTSSGAAGSYSEGSITDRNVQMFAGDRSHRAALQCCD</sequence>
<reference evidence="2 3" key="1">
    <citation type="submission" date="2019-06" db="EMBL/GenBank/DDBJ databases">
        <title>Draft genomes of female and male turbot (Scophthalmus maximus).</title>
        <authorList>
            <person name="Xu H."/>
            <person name="Xu X.-W."/>
            <person name="Shao C."/>
            <person name="Chen S."/>
        </authorList>
    </citation>
    <scope>NUCLEOTIDE SEQUENCE [LARGE SCALE GENOMIC DNA]</scope>
    <source>
        <strain evidence="2">Ysfricsl-2016a</strain>
        <tissue evidence="2">Blood</tissue>
    </source>
</reference>
<dbReference type="AlphaFoldDB" id="A0A6A4RRU6"/>
<evidence type="ECO:0000256" key="1">
    <source>
        <dbReference type="SAM" id="MobiDB-lite"/>
    </source>
</evidence>
<accession>A0A6A4RRU6</accession>
<organism evidence="2 3">
    <name type="scientific">Scophthalmus maximus</name>
    <name type="common">Turbot</name>
    <name type="synonym">Psetta maxima</name>
    <dbReference type="NCBI Taxonomy" id="52904"/>
    <lineage>
        <taxon>Eukaryota</taxon>
        <taxon>Metazoa</taxon>
        <taxon>Chordata</taxon>
        <taxon>Craniata</taxon>
        <taxon>Vertebrata</taxon>
        <taxon>Euteleostomi</taxon>
        <taxon>Actinopterygii</taxon>
        <taxon>Neopterygii</taxon>
        <taxon>Teleostei</taxon>
        <taxon>Neoteleostei</taxon>
        <taxon>Acanthomorphata</taxon>
        <taxon>Carangaria</taxon>
        <taxon>Pleuronectiformes</taxon>
        <taxon>Pleuronectoidei</taxon>
        <taxon>Scophthalmidae</taxon>
        <taxon>Scophthalmus</taxon>
    </lineage>
</organism>
<feature type="compositionally biased region" description="Polar residues" evidence="1">
    <location>
        <begin position="10"/>
        <end position="20"/>
    </location>
</feature>
<evidence type="ECO:0000313" key="2">
    <source>
        <dbReference type="EMBL" id="KAF0021752.1"/>
    </source>
</evidence>
<dbReference type="Proteomes" id="UP000438429">
    <property type="component" value="Unassembled WGS sequence"/>
</dbReference>
<feature type="region of interest" description="Disordered" evidence="1">
    <location>
        <begin position="1"/>
        <end position="20"/>
    </location>
</feature>